<dbReference type="SUPFAM" id="SSF51735">
    <property type="entry name" value="NAD(P)-binding Rossmann-fold domains"/>
    <property type="match status" value="1"/>
</dbReference>
<dbReference type="Proteomes" id="UP000730482">
    <property type="component" value="Unassembled WGS sequence"/>
</dbReference>
<protein>
    <submittedName>
        <fullName evidence="3">Gfo/Idh/MocA family oxidoreductase</fullName>
    </submittedName>
</protein>
<proteinExistence type="predicted"/>
<name>A0ABS5KKH7_9ACTN</name>
<dbReference type="PANTHER" id="PTHR43377">
    <property type="entry name" value="BILIVERDIN REDUCTASE A"/>
    <property type="match status" value="1"/>
</dbReference>
<dbReference type="RefSeq" id="WP_212008028.1">
    <property type="nucleotide sequence ID" value="NZ_JAAFYZ010000012.1"/>
</dbReference>
<dbReference type="Pfam" id="PF01408">
    <property type="entry name" value="GFO_IDH_MocA"/>
    <property type="match status" value="1"/>
</dbReference>
<evidence type="ECO:0000259" key="2">
    <source>
        <dbReference type="Pfam" id="PF22725"/>
    </source>
</evidence>
<dbReference type="InterPro" id="IPR000683">
    <property type="entry name" value="Gfo/Idh/MocA-like_OxRdtase_N"/>
</dbReference>
<organism evidence="3 4">
    <name type="scientific">Catenulispora pinistramenti</name>
    <dbReference type="NCBI Taxonomy" id="2705254"/>
    <lineage>
        <taxon>Bacteria</taxon>
        <taxon>Bacillati</taxon>
        <taxon>Actinomycetota</taxon>
        <taxon>Actinomycetes</taxon>
        <taxon>Catenulisporales</taxon>
        <taxon>Catenulisporaceae</taxon>
        <taxon>Catenulispora</taxon>
    </lineage>
</organism>
<dbReference type="Gene3D" id="3.30.360.10">
    <property type="entry name" value="Dihydrodipicolinate Reductase, domain 2"/>
    <property type="match status" value="1"/>
</dbReference>
<dbReference type="InterPro" id="IPR055170">
    <property type="entry name" value="GFO_IDH_MocA-like_dom"/>
</dbReference>
<comment type="caution">
    <text evidence="3">The sequence shown here is derived from an EMBL/GenBank/DDBJ whole genome shotgun (WGS) entry which is preliminary data.</text>
</comment>
<dbReference type="InterPro" id="IPR051450">
    <property type="entry name" value="Gfo/Idh/MocA_Oxidoreductases"/>
</dbReference>
<dbReference type="SUPFAM" id="SSF55347">
    <property type="entry name" value="Glyceraldehyde-3-phosphate dehydrogenase-like, C-terminal domain"/>
    <property type="match status" value="1"/>
</dbReference>
<keyword evidence="4" id="KW-1185">Reference proteome</keyword>
<dbReference type="PANTHER" id="PTHR43377:SF1">
    <property type="entry name" value="BILIVERDIN REDUCTASE A"/>
    <property type="match status" value="1"/>
</dbReference>
<sequence>MTEQLRVGIIGAGGIAGLHAEAYAQIPDAARVTAVSDIDLPAAEAMSGKLGATPYEDYHAMLAAEVDAVDICLPHHLHADAVVAAARAGKHILCEKPLCTTPDEAAVVRRAVAEAGVTLMCAHNQLFLPAVAAAKEHIAAGELGDIYEVRTNDAFRTGMTAESAGWRARTATAGGGELIDTGYHPSYLLLHLADGQPTQVTAMLANHRLDFLEAEDSAQVLVRFDNGVVGNIATSWAYQPPSDTERFSVFGSKGSLRGGGEWLRLETIDGGSRARRFPAVDTFGAEIAHFVRCVSTGERPPHTEIEGSVVLEVIMAAYRSAESGRVVGLSGLGV</sequence>
<evidence type="ECO:0000313" key="4">
    <source>
        <dbReference type="Proteomes" id="UP000730482"/>
    </source>
</evidence>
<evidence type="ECO:0000313" key="3">
    <source>
        <dbReference type="EMBL" id="MBS2546379.1"/>
    </source>
</evidence>
<dbReference type="InterPro" id="IPR036291">
    <property type="entry name" value="NAD(P)-bd_dom_sf"/>
</dbReference>
<feature type="domain" description="Gfo/Idh/MocA-like oxidoreductase N-terminal" evidence="1">
    <location>
        <begin position="5"/>
        <end position="123"/>
    </location>
</feature>
<dbReference type="Gene3D" id="3.40.50.720">
    <property type="entry name" value="NAD(P)-binding Rossmann-like Domain"/>
    <property type="match status" value="1"/>
</dbReference>
<reference evidence="3 4" key="1">
    <citation type="submission" date="2020-02" db="EMBL/GenBank/DDBJ databases">
        <title>Acidophilic actinobacteria isolated from forest soil.</title>
        <authorList>
            <person name="Golinska P."/>
        </authorList>
    </citation>
    <scope>NUCLEOTIDE SEQUENCE [LARGE SCALE GENOMIC DNA]</scope>
    <source>
        <strain evidence="3 4">NL8</strain>
    </source>
</reference>
<evidence type="ECO:0000259" key="1">
    <source>
        <dbReference type="Pfam" id="PF01408"/>
    </source>
</evidence>
<dbReference type="EMBL" id="JAAFYZ010000012">
    <property type="protein sequence ID" value="MBS2546379.1"/>
    <property type="molecule type" value="Genomic_DNA"/>
</dbReference>
<feature type="domain" description="GFO/IDH/MocA-like oxidoreductase" evidence="2">
    <location>
        <begin position="132"/>
        <end position="257"/>
    </location>
</feature>
<gene>
    <name evidence="3" type="ORF">KGQ19_05815</name>
</gene>
<accession>A0ABS5KKH7</accession>
<dbReference type="Pfam" id="PF22725">
    <property type="entry name" value="GFO_IDH_MocA_C3"/>
    <property type="match status" value="1"/>
</dbReference>